<accession>X6PDK9</accession>
<gene>
    <name evidence="1" type="ORF">RFI_00870</name>
</gene>
<dbReference type="AlphaFoldDB" id="X6PDK9"/>
<keyword evidence="2" id="KW-1185">Reference proteome</keyword>
<sequence>MLWKSQNNVRPFCCQCECSTIAAIIRNDNPLSNGNEKSEEQAKYIDEITLMKLKNNVPVQESEQEIKETLEEYGYSAEQAKRFKKMQMVMITLSKAEEVMKILQDKNIQIGYSMAQAIKTQASLQAISKLNHIAKECPQKKTWQVLWPEKPRSIEMLTQEGNKNKNKVVEQQPVQKPQNNRKDDAIKIIGGDWNAHHPACLDHNTDDVFIVSNGLNIINTLPFNCTFMKDNATTNRTTKD</sequence>
<dbReference type="EMBL" id="ASPP01000915">
    <property type="protein sequence ID" value="ETO36193.1"/>
    <property type="molecule type" value="Genomic_DNA"/>
</dbReference>
<evidence type="ECO:0000313" key="2">
    <source>
        <dbReference type="Proteomes" id="UP000023152"/>
    </source>
</evidence>
<evidence type="ECO:0000313" key="1">
    <source>
        <dbReference type="EMBL" id="ETO36193.1"/>
    </source>
</evidence>
<protein>
    <recommendedName>
        <fullName evidence="3">Endonuclease/exonuclease/phosphatase domain-containing protein</fullName>
    </recommendedName>
</protein>
<evidence type="ECO:0008006" key="3">
    <source>
        <dbReference type="Google" id="ProtNLM"/>
    </source>
</evidence>
<proteinExistence type="predicted"/>
<organism evidence="1 2">
    <name type="scientific">Reticulomyxa filosa</name>
    <dbReference type="NCBI Taxonomy" id="46433"/>
    <lineage>
        <taxon>Eukaryota</taxon>
        <taxon>Sar</taxon>
        <taxon>Rhizaria</taxon>
        <taxon>Retaria</taxon>
        <taxon>Foraminifera</taxon>
        <taxon>Monothalamids</taxon>
        <taxon>Reticulomyxidae</taxon>
        <taxon>Reticulomyxa</taxon>
    </lineage>
</organism>
<dbReference type="Proteomes" id="UP000023152">
    <property type="component" value="Unassembled WGS sequence"/>
</dbReference>
<reference evidence="1 2" key="1">
    <citation type="journal article" date="2013" name="Curr. Biol.">
        <title>The Genome of the Foraminiferan Reticulomyxa filosa.</title>
        <authorList>
            <person name="Glockner G."/>
            <person name="Hulsmann N."/>
            <person name="Schleicher M."/>
            <person name="Noegel A.A."/>
            <person name="Eichinger L."/>
            <person name="Gallinger C."/>
            <person name="Pawlowski J."/>
            <person name="Sierra R."/>
            <person name="Euteneuer U."/>
            <person name="Pillet L."/>
            <person name="Moustafa A."/>
            <person name="Platzer M."/>
            <person name="Groth M."/>
            <person name="Szafranski K."/>
            <person name="Schliwa M."/>
        </authorList>
    </citation>
    <scope>NUCLEOTIDE SEQUENCE [LARGE SCALE GENOMIC DNA]</scope>
</reference>
<comment type="caution">
    <text evidence="1">The sequence shown here is derived from an EMBL/GenBank/DDBJ whole genome shotgun (WGS) entry which is preliminary data.</text>
</comment>
<name>X6PDK9_RETFI</name>